<keyword evidence="16 23" id="KW-0411">Iron-sulfur</keyword>
<comment type="function">
    <text evidence="23">Key enzyme involved in DNA replication and DNA repair. Involved in Okazaki fragments processing by cleaving long flaps that escape FEN1: flaps that are longer than 27 nucleotides are coated by replication protein A complex (RPA), leading to recruit DNA2 which cleaves the flap until it is too short to bind RPA and becomes a substrate for FEN1. Also involved in 5'-end resection of DNA during double-strand break (DSB) repair by mediating the cleavage of 5'-ssDNA.</text>
</comment>
<dbReference type="InterPro" id="IPR045055">
    <property type="entry name" value="DNA2/NAM7-like"/>
</dbReference>
<dbReference type="Pfam" id="PF21123">
    <property type="entry name" value="Dna2_Rift"/>
    <property type="match status" value="1"/>
</dbReference>
<dbReference type="STRING" id="178035.A0A154PJA2"/>
<dbReference type="GO" id="GO:0005634">
    <property type="term" value="C:nucleus"/>
    <property type="evidence" value="ECO:0007669"/>
    <property type="project" value="UniProtKB-SubCell"/>
</dbReference>
<dbReference type="GO" id="GO:0003677">
    <property type="term" value="F:DNA binding"/>
    <property type="evidence" value="ECO:0007669"/>
    <property type="project" value="UniProtKB-UniRule"/>
</dbReference>
<dbReference type="EC" id="3.6.4.12" evidence="23"/>
<dbReference type="InterPro" id="IPR041679">
    <property type="entry name" value="DNA2/NAM7-like_C"/>
</dbReference>
<dbReference type="InterPro" id="IPR041677">
    <property type="entry name" value="DNA2/NAM7_AAA_11"/>
</dbReference>
<comment type="similarity">
    <text evidence="4 23">Belongs to the DNA2/NAM7 helicase family.</text>
</comment>
<dbReference type="Pfam" id="PF13086">
    <property type="entry name" value="AAA_11"/>
    <property type="match status" value="2"/>
</dbReference>
<comment type="cofactor">
    <cofactor evidence="1">
        <name>Fe(2+)</name>
        <dbReference type="ChEBI" id="CHEBI:29033"/>
    </cofactor>
</comment>
<dbReference type="Pfam" id="PF08696">
    <property type="entry name" value="Dna2"/>
    <property type="match status" value="1"/>
</dbReference>
<protein>
    <recommendedName>
        <fullName evidence="23">DNA replication ATP-dependent helicase/nuclease</fullName>
        <ecNumber evidence="23">3.1.-.-</ecNumber>
        <ecNumber evidence="23">3.6.4.12</ecNumber>
    </recommendedName>
</protein>
<dbReference type="GO" id="GO:0017108">
    <property type="term" value="F:5'-flap endonuclease activity"/>
    <property type="evidence" value="ECO:0007669"/>
    <property type="project" value="UniProtKB-UniRule"/>
</dbReference>
<comment type="catalytic activity">
    <reaction evidence="22 23">
        <text>ATP + H2O = ADP + phosphate + H(+)</text>
        <dbReference type="Rhea" id="RHEA:13065"/>
        <dbReference type="ChEBI" id="CHEBI:15377"/>
        <dbReference type="ChEBI" id="CHEBI:15378"/>
        <dbReference type="ChEBI" id="CHEBI:30616"/>
        <dbReference type="ChEBI" id="CHEBI:43474"/>
        <dbReference type="ChEBI" id="CHEBI:456216"/>
        <dbReference type="EC" id="3.6.4.12"/>
    </reaction>
</comment>
<evidence type="ECO:0000256" key="10">
    <source>
        <dbReference type="ARBA" id="ARBA00022759"/>
    </source>
</evidence>
<evidence type="ECO:0000256" key="2">
    <source>
        <dbReference type="ARBA" id="ARBA00001966"/>
    </source>
</evidence>
<dbReference type="InterPro" id="IPR047187">
    <property type="entry name" value="SF1_C_Upf1"/>
</dbReference>
<dbReference type="InterPro" id="IPR011604">
    <property type="entry name" value="PDDEXK-like_dom_sf"/>
</dbReference>
<feature type="domain" description="DNA2 rift barrel" evidence="27">
    <location>
        <begin position="842"/>
        <end position="940"/>
    </location>
</feature>
<feature type="domain" description="DNA2/NAM7 helicase helicase" evidence="25">
    <location>
        <begin position="1100"/>
        <end position="1168"/>
    </location>
</feature>
<dbReference type="InterPro" id="IPR037151">
    <property type="entry name" value="AlkB-like_sf"/>
</dbReference>
<keyword evidence="29" id="KW-1185">Reference proteome</keyword>
<dbReference type="InterPro" id="IPR048459">
    <property type="entry name" value="DNA2_Rift"/>
</dbReference>
<dbReference type="GO" id="GO:0005524">
    <property type="term" value="F:ATP binding"/>
    <property type="evidence" value="ECO:0007669"/>
    <property type="project" value="UniProtKB-UniRule"/>
</dbReference>
<keyword evidence="10" id="KW-0255">Endonuclease</keyword>
<dbReference type="Proteomes" id="UP000076502">
    <property type="component" value="Unassembled WGS sequence"/>
</dbReference>
<gene>
    <name evidence="28" type="ORF">WN55_02979</name>
</gene>
<comment type="cofactor">
    <cofactor evidence="2">
        <name>[4Fe-4S] cluster</name>
        <dbReference type="ChEBI" id="CHEBI:49883"/>
    </cofactor>
</comment>
<evidence type="ECO:0000256" key="1">
    <source>
        <dbReference type="ARBA" id="ARBA00001954"/>
    </source>
</evidence>
<dbReference type="Pfam" id="PF13087">
    <property type="entry name" value="AAA_12"/>
    <property type="match status" value="1"/>
</dbReference>
<keyword evidence="11 23" id="KW-0227">DNA damage</keyword>
<organism evidence="28 29">
    <name type="scientific">Dufourea novaeangliae</name>
    <name type="common">Sweat bee</name>
    <dbReference type="NCBI Taxonomy" id="178035"/>
    <lineage>
        <taxon>Eukaryota</taxon>
        <taxon>Metazoa</taxon>
        <taxon>Ecdysozoa</taxon>
        <taxon>Arthropoda</taxon>
        <taxon>Hexapoda</taxon>
        <taxon>Insecta</taxon>
        <taxon>Pterygota</taxon>
        <taxon>Neoptera</taxon>
        <taxon>Endopterygota</taxon>
        <taxon>Hymenoptera</taxon>
        <taxon>Apocrita</taxon>
        <taxon>Aculeata</taxon>
        <taxon>Apoidea</taxon>
        <taxon>Anthophila</taxon>
        <taxon>Halictidae</taxon>
        <taxon>Rophitinae</taxon>
        <taxon>Dufourea</taxon>
    </lineage>
</organism>
<dbReference type="EC" id="3.1.-.-" evidence="23"/>
<evidence type="ECO:0000256" key="4">
    <source>
        <dbReference type="ARBA" id="ARBA00007913"/>
    </source>
</evidence>
<dbReference type="GO" id="GO:0051539">
    <property type="term" value="F:4 iron, 4 sulfur cluster binding"/>
    <property type="evidence" value="ECO:0007669"/>
    <property type="project" value="UniProtKB-UniRule"/>
</dbReference>
<dbReference type="GO" id="GO:0033567">
    <property type="term" value="P:DNA replication, Okazaki fragment processing"/>
    <property type="evidence" value="ECO:0007669"/>
    <property type="project" value="UniProtKB-UniRule"/>
</dbReference>
<dbReference type="OrthoDB" id="306218at2759"/>
<evidence type="ECO:0000256" key="19">
    <source>
        <dbReference type="ARBA" id="ARBA00023204"/>
    </source>
</evidence>
<reference evidence="28 29" key="1">
    <citation type="submission" date="2015-07" db="EMBL/GenBank/DDBJ databases">
        <title>The genome of Dufourea novaeangliae.</title>
        <authorList>
            <person name="Pan H."/>
            <person name="Kapheim K."/>
        </authorList>
    </citation>
    <scope>NUCLEOTIDE SEQUENCE [LARGE SCALE GENOMIC DNA]</scope>
    <source>
        <strain evidence="28">0120121106</strain>
        <tissue evidence="28">Whole body</tissue>
    </source>
</reference>
<dbReference type="GO" id="GO:0006281">
    <property type="term" value="P:DNA repair"/>
    <property type="evidence" value="ECO:0007669"/>
    <property type="project" value="UniProtKB-KW"/>
</dbReference>
<evidence type="ECO:0000259" key="25">
    <source>
        <dbReference type="Pfam" id="PF13086"/>
    </source>
</evidence>
<dbReference type="Gene3D" id="2.60.120.590">
    <property type="entry name" value="Alpha-ketoglutarate-dependent dioxygenase AlkB-like"/>
    <property type="match status" value="1"/>
</dbReference>
<accession>A0A154PJA2</accession>
<evidence type="ECO:0000256" key="21">
    <source>
        <dbReference type="ARBA" id="ARBA00023268"/>
    </source>
</evidence>
<keyword evidence="13 23" id="KW-0347">Helicase</keyword>
<keyword evidence="23" id="KW-0158">Chromosome</keyword>
<evidence type="ECO:0000256" key="11">
    <source>
        <dbReference type="ARBA" id="ARBA00022763"/>
    </source>
</evidence>
<evidence type="ECO:0000256" key="13">
    <source>
        <dbReference type="ARBA" id="ARBA00022806"/>
    </source>
</evidence>
<evidence type="ECO:0000256" key="15">
    <source>
        <dbReference type="ARBA" id="ARBA00023004"/>
    </source>
</evidence>
<feature type="domain" description="DNA2/NAM7 helicase helicase" evidence="25">
    <location>
        <begin position="998"/>
        <end position="1078"/>
    </location>
</feature>
<keyword evidence="15 23" id="KW-0408">Iron</keyword>
<dbReference type="GO" id="GO:0005694">
    <property type="term" value="C:chromosome"/>
    <property type="evidence" value="ECO:0007669"/>
    <property type="project" value="UniProtKB-SubCell"/>
</dbReference>
<dbReference type="GO" id="GO:0046872">
    <property type="term" value="F:metal ion binding"/>
    <property type="evidence" value="ECO:0007669"/>
    <property type="project" value="UniProtKB-UniRule"/>
</dbReference>
<keyword evidence="12 23" id="KW-0378">Hydrolase</keyword>
<name>A0A154PJA2_DUFNO</name>
<evidence type="ECO:0000256" key="20">
    <source>
        <dbReference type="ARBA" id="ARBA00023242"/>
    </source>
</evidence>
<evidence type="ECO:0000256" key="9">
    <source>
        <dbReference type="ARBA" id="ARBA00022741"/>
    </source>
</evidence>
<dbReference type="PANTHER" id="PTHR10887:SF433">
    <property type="entry name" value="DNA REPLICATION ATP-DEPENDENT HELICASE_NUCLEASE DNA2"/>
    <property type="match status" value="1"/>
</dbReference>
<dbReference type="GO" id="GO:0016887">
    <property type="term" value="F:ATP hydrolysis activity"/>
    <property type="evidence" value="ECO:0007669"/>
    <property type="project" value="RHEA"/>
</dbReference>
<dbReference type="Gene3D" id="3.40.50.300">
    <property type="entry name" value="P-loop containing nucleotide triphosphate hydrolases"/>
    <property type="match status" value="2"/>
</dbReference>
<keyword evidence="9 23" id="KW-0547">Nucleotide-binding</keyword>
<sequence>MSLKIHLLTSLLRRTHNSYSVRHFTWSTVLCNKIDEDLENWKELHKTMQIIPNFISVDEEKSLLEEVDPYMKRLRYEEAHWDDAIHAYRETERRQWNENNIKIINRIREKAFTKGMLQLPLIHILDLAAEGWIKPHVDSIRFCGEIIAGLSLLSDSVMRLTMVGNETVYKEDFLLPQRSLYIMRGAARYNYNHEILKNEESYYEGQHVPKTRRISVICRSQPNHNGPAHNANHAQKKISSFFSNIPKDEVLKDTDDKIDDIAVISKKRKMTTDMELEESQSKIIKRNDKLDAHNLNRIQKQLEESNVIHDVFSDEKIHIKSPSPNKNVVLVESKENIDLDGYKLNESKQFIRNNSVLHESNFENISVNQITTGSTQSSRMSTNSKQSDEFGKCKEESDFALNTCIADDFNDCFEEEWSLVNQINFDSLQRCKVTSVKRECNSILLSVKQEDSASSGTVICSGFWKDAKVEKDDIVAIQARKDNQSWVVDNTSGFIVVHADLLISGTTIVGALFCSRKAVLAEKFKKIETLPYYRGDATAMVIGSLAHQLLQKAIRTNIHDMSDIIKLMDSILQSKETIRTLYASEIAFDACRKEMLVFVPRIFEFIQHYLKDKKQQDINNRKDNFKGNITYVHDIEENIWLPKLGVKGKVDVTVEVNLNSRRKIMPLEIKTGRPSFSLEHKGQIILYIMMMALTGQDTDTGLLLYLRENNMQEIRSGHPERRDLILLRNTLANYFAPKPIEKTSDLISELNGKTLELPEPINHHSACSKCSYNALCCAYLSRDTKIQLPESHPLTMLGKQILEKLKPAHIDYVMKWVTLLQMEESTQSSDNTLRYLWTLSPEKREAKKMCVCNLKVIGKVIECDSKYQHTFVRANFNETFSNVSISQTEFTENEYVLVSTDTNINLSAGFIVHLKEDSIIVLLDRNITKYGINESFHIDKYSSFGTLFASNLASVGGLIGDDEICERLRDIVIDKKPATFVKGLSRSVVHKSASIVQELNESQQRVILKVMTANDYILIKGMPGTGKTQTLVALIELLHVTGHSVLITAHTNSALDNILLKLLDKGIDFLRLGSSSISPLLKHKSDAYSSVNFNSPESLDAMYSSKNIVGVTCYGAHHALLGRRTFDVCIVDESAQALQPVVLRPLYSARKFVLAGDPDQLPPIVKSKAARKLGADESLFARLDSENNTVILPKQYRMNKSIMRLANKLTYNDKLEVGNTLIENATLDIADSRDLLKCGRWIQKVLSQDIDDSIIILNTGCTNDLKASIEISKKYPKSDQIYSNVWEAAVILKLSQTVVEMGIKPQSIGIIAPYRAHVNLLKGIIHKDIEVNTVDQYQGRDKDIIIYSCAKSLINNSDIKEDLEILGDHKRLTVAITRAKHKLIVIADKYTLSHYSPFKKLFVLVEEKNIINLHDEHDDFSWETVMSLL</sequence>
<keyword evidence="18" id="KW-0496">Mitochondrion</keyword>
<evidence type="ECO:0000256" key="22">
    <source>
        <dbReference type="ARBA" id="ARBA00047995"/>
    </source>
</evidence>
<dbReference type="InterPro" id="IPR027417">
    <property type="entry name" value="P-loop_NTPase"/>
</dbReference>
<evidence type="ECO:0000256" key="12">
    <source>
        <dbReference type="ARBA" id="ARBA00022801"/>
    </source>
</evidence>
<dbReference type="GO" id="GO:0005739">
    <property type="term" value="C:mitochondrion"/>
    <property type="evidence" value="ECO:0007669"/>
    <property type="project" value="UniProtKB-SubCell"/>
</dbReference>
<evidence type="ECO:0000256" key="7">
    <source>
        <dbReference type="ARBA" id="ARBA00022722"/>
    </source>
</evidence>
<dbReference type="InterPro" id="IPR026851">
    <property type="entry name" value="Dna2/JHS1_DEXXQ-box"/>
</dbReference>
<dbReference type="SUPFAM" id="SSF51197">
    <property type="entry name" value="Clavaminate synthase-like"/>
    <property type="match status" value="1"/>
</dbReference>
<evidence type="ECO:0000256" key="16">
    <source>
        <dbReference type="ARBA" id="ARBA00023014"/>
    </source>
</evidence>
<feature type="domain" description="DNA replication factor Dna2 N-terminal" evidence="24">
    <location>
        <begin position="450"/>
        <end position="656"/>
    </location>
</feature>
<evidence type="ECO:0000256" key="3">
    <source>
        <dbReference type="ARBA" id="ARBA00004173"/>
    </source>
</evidence>
<dbReference type="CDD" id="cd22318">
    <property type="entry name" value="DNA2_N-like"/>
    <property type="match status" value="1"/>
</dbReference>
<evidence type="ECO:0000259" key="27">
    <source>
        <dbReference type="Pfam" id="PF21123"/>
    </source>
</evidence>
<comment type="subcellular location">
    <subcellularLocation>
        <location evidence="3">Mitochondrion</location>
    </subcellularLocation>
    <subcellularLocation>
        <location evidence="23">Nucleus</location>
    </subcellularLocation>
    <subcellularLocation>
        <location evidence="23">Chromosome</location>
    </subcellularLocation>
</comment>
<dbReference type="GO" id="GO:0017116">
    <property type="term" value="F:single-stranded DNA helicase activity"/>
    <property type="evidence" value="ECO:0007669"/>
    <property type="project" value="UniProtKB-UniRule"/>
</dbReference>
<evidence type="ECO:0000313" key="28">
    <source>
        <dbReference type="EMBL" id="KZC11378.1"/>
    </source>
</evidence>
<evidence type="ECO:0000256" key="18">
    <source>
        <dbReference type="ARBA" id="ARBA00023128"/>
    </source>
</evidence>
<evidence type="ECO:0000256" key="5">
    <source>
        <dbReference type="ARBA" id="ARBA00022485"/>
    </source>
</evidence>
<keyword evidence="17 23" id="KW-0238">DNA-binding</keyword>
<dbReference type="EMBL" id="KQ434912">
    <property type="protein sequence ID" value="KZC11378.1"/>
    <property type="molecule type" value="Genomic_DNA"/>
</dbReference>
<keyword evidence="6 23" id="KW-0235">DNA replication</keyword>
<dbReference type="CDD" id="cd18041">
    <property type="entry name" value="DEXXQc_DNA2"/>
    <property type="match status" value="1"/>
</dbReference>
<keyword evidence="19 23" id="KW-0234">DNA repair</keyword>
<keyword evidence="8 23" id="KW-0479">Metal-binding</keyword>
<evidence type="ECO:0000256" key="8">
    <source>
        <dbReference type="ARBA" id="ARBA00022723"/>
    </source>
</evidence>
<dbReference type="SUPFAM" id="SSF52540">
    <property type="entry name" value="P-loop containing nucleoside triphosphate hydrolases"/>
    <property type="match status" value="1"/>
</dbReference>
<dbReference type="CDD" id="cd18808">
    <property type="entry name" value="SF1_C_Upf1"/>
    <property type="match status" value="1"/>
</dbReference>
<dbReference type="InterPro" id="IPR014808">
    <property type="entry name" value="DNA_replication_fac_Dna2_N"/>
</dbReference>
<proteinExistence type="inferred from homology"/>
<evidence type="ECO:0000256" key="17">
    <source>
        <dbReference type="ARBA" id="ARBA00023125"/>
    </source>
</evidence>
<keyword evidence="20 23" id="KW-0539">Nucleus</keyword>
<evidence type="ECO:0000256" key="6">
    <source>
        <dbReference type="ARBA" id="ARBA00022705"/>
    </source>
</evidence>
<keyword evidence="5 23" id="KW-0004">4Fe-4S</keyword>
<evidence type="ECO:0000256" key="23">
    <source>
        <dbReference type="RuleBase" id="RU367041"/>
    </source>
</evidence>
<evidence type="ECO:0000259" key="26">
    <source>
        <dbReference type="Pfam" id="PF13087"/>
    </source>
</evidence>
<evidence type="ECO:0000259" key="24">
    <source>
        <dbReference type="Pfam" id="PF08696"/>
    </source>
</evidence>
<keyword evidence="21 23" id="KW-0511">Multifunctional enzyme</keyword>
<dbReference type="GO" id="GO:0071932">
    <property type="term" value="P:replication fork reversal"/>
    <property type="evidence" value="ECO:0007669"/>
    <property type="project" value="TreeGrafter"/>
</dbReference>
<keyword evidence="7 23" id="KW-0540">Nuclease</keyword>
<feature type="domain" description="DNA2/NAM7 helicase-like C-terminal" evidence="26">
    <location>
        <begin position="1176"/>
        <end position="1389"/>
    </location>
</feature>
<evidence type="ECO:0000313" key="29">
    <source>
        <dbReference type="Proteomes" id="UP000076502"/>
    </source>
</evidence>
<dbReference type="Gene3D" id="3.90.320.10">
    <property type="match status" value="1"/>
</dbReference>
<dbReference type="PANTHER" id="PTHR10887">
    <property type="entry name" value="DNA2/NAM7 HELICASE FAMILY"/>
    <property type="match status" value="1"/>
</dbReference>
<evidence type="ECO:0000256" key="14">
    <source>
        <dbReference type="ARBA" id="ARBA00022840"/>
    </source>
</evidence>
<keyword evidence="14 23" id="KW-0067">ATP-binding</keyword>